<keyword evidence="1" id="KW-1185">Reference proteome</keyword>
<protein>
    <submittedName>
        <fullName evidence="2">F-box domain-containing protein</fullName>
    </submittedName>
</protein>
<organism evidence="1 2">
    <name type="scientific">Syphacia muris</name>
    <dbReference type="NCBI Taxonomy" id="451379"/>
    <lineage>
        <taxon>Eukaryota</taxon>
        <taxon>Metazoa</taxon>
        <taxon>Ecdysozoa</taxon>
        <taxon>Nematoda</taxon>
        <taxon>Chromadorea</taxon>
        <taxon>Rhabditida</taxon>
        <taxon>Spirurina</taxon>
        <taxon>Oxyuridomorpha</taxon>
        <taxon>Oxyuroidea</taxon>
        <taxon>Oxyuridae</taxon>
        <taxon>Syphacia</taxon>
    </lineage>
</organism>
<accession>A0A0N5ACA9</accession>
<dbReference type="Proteomes" id="UP000046393">
    <property type="component" value="Unplaced"/>
</dbReference>
<reference evidence="2" key="1">
    <citation type="submission" date="2017-02" db="UniProtKB">
        <authorList>
            <consortium name="WormBaseParasite"/>
        </authorList>
    </citation>
    <scope>IDENTIFICATION</scope>
</reference>
<dbReference type="WBParaSite" id="SMUV_0000178501-mRNA-1">
    <property type="protein sequence ID" value="SMUV_0000178501-mRNA-1"/>
    <property type="gene ID" value="SMUV_0000178501"/>
</dbReference>
<evidence type="ECO:0000313" key="1">
    <source>
        <dbReference type="Proteomes" id="UP000046393"/>
    </source>
</evidence>
<name>A0A0N5ACA9_9BILA</name>
<evidence type="ECO:0000313" key="2">
    <source>
        <dbReference type="WBParaSite" id="SMUV_0000178501-mRNA-1"/>
    </source>
</evidence>
<dbReference type="AlphaFoldDB" id="A0A0N5ACA9"/>
<sequence length="67" mass="7574">MSRILEVISFVLSNMDRDLIKKCCRNAYGVHDLLKSLDMDELCGQLAALEITDLTSLSQLNECDLRV</sequence>
<proteinExistence type="predicted"/>